<dbReference type="OrthoDB" id="9182752at2"/>
<name>A0A2U1CIH8_9BURK</name>
<evidence type="ECO:0000256" key="1">
    <source>
        <dbReference type="SAM" id="MobiDB-lite"/>
    </source>
</evidence>
<protein>
    <submittedName>
        <fullName evidence="2">Uncharacterized protein</fullName>
    </submittedName>
</protein>
<dbReference type="STRING" id="1231391.GCA_000308195_03314"/>
<reference evidence="2 3" key="1">
    <citation type="submission" date="2018-04" db="EMBL/GenBank/DDBJ databases">
        <title>Genomic Encyclopedia of Type Strains, Phase IV (KMG-IV): sequencing the most valuable type-strain genomes for metagenomic binning, comparative biology and taxonomic classification.</title>
        <authorList>
            <person name="Goeker M."/>
        </authorList>
    </citation>
    <scope>NUCLEOTIDE SEQUENCE [LARGE SCALE GENOMIC DNA]</scope>
    <source>
        <strain evidence="2 3">DSM 10065</strain>
    </source>
</reference>
<evidence type="ECO:0000313" key="3">
    <source>
        <dbReference type="Proteomes" id="UP000246145"/>
    </source>
</evidence>
<dbReference type="RefSeq" id="WP_017525666.1">
    <property type="nucleotide sequence ID" value="NZ_JACCEX010000007.1"/>
</dbReference>
<accession>A0A2U1CIH8</accession>
<gene>
    <name evidence="2" type="ORF">C7440_3299</name>
</gene>
<dbReference type="AlphaFoldDB" id="A0A2U1CIH8"/>
<dbReference type="Proteomes" id="UP000246145">
    <property type="component" value="Unassembled WGS sequence"/>
</dbReference>
<organism evidence="2 3">
    <name type="scientific">Pusillimonas noertemannii</name>
    <dbReference type="NCBI Taxonomy" id="305977"/>
    <lineage>
        <taxon>Bacteria</taxon>
        <taxon>Pseudomonadati</taxon>
        <taxon>Pseudomonadota</taxon>
        <taxon>Betaproteobacteria</taxon>
        <taxon>Burkholderiales</taxon>
        <taxon>Alcaligenaceae</taxon>
        <taxon>Pusillimonas</taxon>
    </lineage>
</organism>
<proteinExistence type="predicted"/>
<keyword evidence="3" id="KW-1185">Reference proteome</keyword>
<feature type="region of interest" description="Disordered" evidence="1">
    <location>
        <begin position="133"/>
        <end position="162"/>
    </location>
</feature>
<comment type="caution">
    <text evidence="2">The sequence shown here is derived from an EMBL/GenBank/DDBJ whole genome shotgun (WGS) entry which is preliminary data.</text>
</comment>
<dbReference type="EMBL" id="QEKO01000006">
    <property type="protein sequence ID" value="PVY60795.1"/>
    <property type="molecule type" value="Genomic_DNA"/>
</dbReference>
<evidence type="ECO:0000313" key="2">
    <source>
        <dbReference type="EMBL" id="PVY60795.1"/>
    </source>
</evidence>
<sequence length="213" mass="22432">MSWRSIFVVLALAAGVSVWGGLRLGEWLVAHGPVATASSHHAPLVTVPVLDADGKPYTAQPPQPLVDGRMAVPEGPPQIAWQIPESSLDETKSNQVIAVATTSITMVEAQQIAAGGGSSNFTGIADVGNLMSGLNQGGQPLQPIESPQSPPPQVASRPVGNSGAWQARLRQDLQACDAESFFDRPSCAWAARNRYCTPNNAWGRVADCPAKNF</sequence>